<comment type="subcellular location">
    <subcellularLocation>
        <location evidence="2">Mitochondrion inner membrane</location>
    </subcellularLocation>
</comment>
<keyword evidence="5" id="KW-0999">Mitochondrion inner membrane</keyword>
<evidence type="ECO:0000256" key="6">
    <source>
        <dbReference type="ARBA" id="ARBA00022946"/>
    </source>
</evidence>
<dbReference type="InParanoid" id="A0A6L2PG97"/>
<keyword evidence="8" id="KW-0472">Membrane</keyword>
<protein>
    <recommendedName>
        <fullName evidence="11">NADH dehydrogenase (ubiquinone) complex I, assembly factor 6</fullName>
        <ecNumber evidence="3">2.5.1.32</ecNumber>
    </recommendedName>
</protein>
<evidence type="ECO:0000256" key="10">
    <source>
        <dbReference type="ARBA" id="ARBA00056665"/>
    </source>
</evidence>
<dbReference type="AlphaFoldDB" id="A0A6L2PG97"/>
<evidence type="ECO:0000256" key="8">
    <source>
        <dbReference type="ARBA" id="ARBA00023136"/>
    </source>
</evidence>
<dbReference type="SUPFAM" id="SSF48576">
    <property type="entry name" value="Terpenoid synthases"/>
    <property type="match status" value="1"/>
</dbReference>
<name>A0A6L2PG97_COPFO</name>
<dbReference type="GO" id="GO:0016117">
    <property type="term" value="P:carotenoid biosynthetic process"/>
    <property type="evidence" value="ECO:0007669"/>
    <property type="project" value="UniProtKB-KW"/>
</dbReference>
<evidence type="ECO:0000256" key="2">
    <source>
        <dbReference type="ARBA" id="ARBA00004273"/>
    </source>
</evidence>
<dbReference type="OrthoDB" id="270318at2759"/>
<evidence type="ECO:0000256" key="9">
    <source>
        <dbReference type="ARBA" id="ARBA00038273"/>
    </source>
</evidence>
<evidence type="ECO:0000256" key="11">
    <source>
        <dbReference type="ARBA" id="ARBA00069034"/>
    </source>
</evidence>
<evidence type="ECO:0000256" key="1">
    <source>
        <dbReference type="ARBA" id="ARBA00001805"/>
    </source>
</evidence>
<sequence>RTYRSFTKGVIKTQPGVQYSTSKSRLSAEYCLDLVRQHDYENFLCTLLLPSQSRTSAFAIRAFNTEVAKVQDQVTEPRLGQMRMKFWEETLDKIYINDPPSHPVAVELYRATKRHKLSKRYLKRLITARAARLTSTTFPDLEAVEHYAEHSVSSVYYLLLEASGVENIHADHAASHLGKAHGIVNVIRSVLYDAQRKIVALPQDVLLQHNVSHETVLRYNCTGGLRDAVFDIAARAKQHLDKARSLSNNIPKTVYPLFLPAVTVDSYLERLRLNGFDVFDSTLQKRNNSLPFLFFWNKNVFNNISCRTEKGAVSQKHANEIKQCTQTTYMIIRNKQNEGSRSLEKCVTQWNPMIWSATAIALQHQCWR</sequence>
<keyword evidence="4" id="KW-0125">Carotenoid biosynthesis</keyword>
<accession>A0A6L2PG97</accession>
<dbReference type="InterPro" id="IPR002060">
    <property type="entry name" value="Squ/phyt_synthse"/>
</dbReference>
<dbReference type="Pfam" id="PF00494">
    <property type="entry name" value="SQS_PSY"/>
    <property type="match status" value="1"/>
</dbReference>
<comment type="similarity">
    <text evidence="9">Belongs to the NDUFAF6 family.</text>
</comment>
<organism evidence="12 13">
    <name type="scientific">Coptotermes formosanus</name>
    <name type="common">Formosan subterranean termite</name>
    <dbReference type="NCBI Taxonomy" id="36987"/>
    <lineage>
        <taxon>Eukaryota</taxon>
        <taxon>Metazoa</taxon>
        <taxon>Ecdysozoa</taxon>
        <taxon>Arthropoda</taxon>
        <taxon>Hexapoda</taxon>
        <taxon>Insecta</taxon>
        <taxon>Pterygota</taxon>
        <taxon>Neoptera</taxon>
        <taxon>Polyneoptera</taxon>
        <taxon>Dictyoptera</taxon>
        <taxon>Blattodea</taxon>
        <taxon>Blattoidea</taxon>
        <taxon>Termitoidae</taxon>
        <taxon>Rhinotermitidae</taxon>
        <taxon>Coptotermes</taxon>
    </lineage>
</organism>
<evidence type="ECO:0000313" key="13">
    <source>
        <dbReference type="Proteomes" id="UP000502823"/>
    </source>
</evidence>
<dbReference type="PANTHER" id="PTHR31480">
    <property type="entry name" value="BIFUNCTIONAL LYCOPENE CYCLASE/PHYTOENE SYNTHASE"/>
    <property type="match status" value="1"/>
</dbReference>
<comment type="catalytic activity">
    <reaction evidence="1">
        <text>2 (2E,6E,10E)-geranylgeranyl diphosphate = 15-cis-phytoene + 2 diphosphate</text>
        <dbReference type="Rhea" id="RHEA:34475"/>
        <dbReference type="ChEBI" id="CHEBI:27787"/>
        <dbReference type="ChEBI" id="CHEBI:33019"/>
        <dbReference type="ChEBI" id="CHEBI:58756"/>
        <dbReference type="EC" id="2.5.1.32"/>
    </reaction>
</comment>
<dbReference type="EMBL" id="BLKM01010939">
    <property type="protein sequence ID" value="GFG31573.1"/>
    <property type="molecule type" value="Genomic_DNA"/>
</dbReference>
<evidence type="ECO:0000256" key="7">
    <source>
        <dbReference type="ARBA" id="ARBA00023128"/>
    </source>
</evidence>
<reference evidence="13" key="1">
    <citation type="submission" date="2020-01" db="EMBL/GenBank/DDBJ databases">
        <title>Draft genome sequence of the Termite Coptotermes fromosanus.</title>
        <authorList>
            <person name="Itakura S."/>
            <person name="Yosikawa Y."/>
            <person name="Umezawa K."/>
        </authorList>
    </citation>
    <scope>NUCLEOTIDE SEQUENCE [LARGE SCALE GENOMIC DNA]</scope>
</reference>
<dbReference type="FunCoup" id="A0A6L2PG97">
    <property type="interactions" value="1568"/>
</dbReference>
<feature type="non-terminal residue" evidence="12">
    <location>
        <position position="1"/>
    </location>
</feature>
<keyword evidence="7" id="KW-0496">Mitochondrion</keyword>
<gene>
    <name evidence="12" type="ORF">Cfor_08048</name>
</gene>
<comment type="function">
    <text evidence="10">Involved in the assembly of mitochondrial NADH:ubiquinone oxidoreductase complex (complex I) at early stages. May play a role in the biogenesis of complex I subunit MT-ND1.</text>
</comment>
<dbReference type="InterPro" id="IPR008949">
    <property type="entry name" value="Isoprenoid_synthase_dom_sf"/>
</dbReference>
<evidence type="ECO:0000256" key="3">
    <source>
        <dbReference type="ARBA" id="ARBA00012396"/>
    </source>
</evidence>
<dbReference type="Gene3D" id="1.10.600.10">
    <property type="entry name" value="Farnesyl Diphosphate Synthase"/>
    <property type="match status" value="1"/>
</dbReference>
<evidence type="ECO:0000256" key="4">
    <source>
        <dbReference type="ARBA" id="ARBA00022746"/>
    </source>
</evidence>
<dbReference type="Proteomes" id="UP000502823">
    <property type="component" value="Unassembled WGS sequence"/>
</dbReference>
<keyword evidence="13" id="KW-1185">Reference proteome</keyword>
<evidence type="ECO:0000313" key="12">
    <source>
        <dbReference type="EMBL" id="GFG31573.1"/>
    </source>
</evidence>
<proteinExistence type="inferred from homology"/>
<dbReference type="FunFam" id="1.10.600.10:FF:000013">
    <property type="entry name" value="NADH dehydrogenase (ubiquinone) complex I, assembly factor 6"/>
    <property type="match status" value="1"/>
</dbReference>
<comment type="caution">
    <text evidence="12">The sequence shown here is derived from an EMBL/GenBank/DDBJ whole genome shotgun (WGS) entry which is preliminary data.</text>
</comment>
<keyword evidence="6" id="KW-0809">Transit peptide</keyword>
<evidence type="ECO:0000256" key="5">
    <source>
        <dbReference type="ARBA" id="ARBA00022792"/>
    </source>
</evidence>
<dbReference type="GO" id="GO:0005743">
    <property type="term" value="C:mitochondrial inner membrane"/>
    <property type="evidence" value="ECO:0007669"/>
    <property type="project" value="UniProtKB-SubCell"/>
</dbReference>
<dbReference type="EC" id="2.5.1.32" evidence="3"/>